<evidence type="ECO:0000313" key="9">
    <source>
        <dbReference type="EMBL" id="NMO79785.1"/>
    </source>
</evidence>
<feature type="transmembrane region" description="Helical" evidence="7">
    <location>
        <begin position="38"/>
        <end position="55"/>
    </location>
</feature>
<keyword evidence="3" id="KW-1003">Cell membrane</keyword>
<dbReference type="InterPro" id="IPR000620">
    <property type="entry name" value="EamA_dom"/>
</dbReference>
<feature type="transmembrane region" description="Helical" evidence="7">
    <location>
        <begin position="159"/>
        <end position="175"/>
    </location>
</feature>
<proteinExistence type="inferred from homology"/>
<dbReference type="InterPro" id="IPR050638">
    <property type="entry name" value="AA-Vitamin_Transporters"/>
</dbReference>
<feature type="transmembrane region" description="Helical" evidence="7">
    <location>
        <begin position="275"/>
        <end position="293"/>
    </location>
</feature>
<feature type="transmembrane region" description="Helical" evidence="7">
    <location>
        <begin position="132"/>
        <end position="153"/>
    </location>
</feature>
<dbReference type="PANTHER" id="PTHR32322">
    <property type="entry name" value="INNER MEMBRANE TRANSPORTER"/>
    <property type="match status" value="1"/>
</dbReference>
<comment type="caution">
    <text evidence="9">The sequence shown here is derived from an EMBL/GenBank/DDBJ whole genome shotgun (WGS) entry which is preliminary data.</text>
</comment>
<feature type="transmembrane region" description="Helical" evidence="7">
    <location>
        <begin position="187"/>
        <end position="208"/>
    </location>
</feature>
<gene>
    <name evidence="9" type="ORF">HHU08_22935</name>
</gene>
<dbReference type="Gene3D" id="1.10.3730.20">
    <property type="match status" value="1"/>
</dbReference>
<dbReference type="RefSeq" id="WP_101729900.1">
    <property type="nucleotide sequence ID" value="NZ_JABBPK010000001.1"/>
</dbReference>
<evidence type="ECO:0000256" key="2">
    <source>
        <dbReference type="ARBA" id="ARBA00007362"/>
    </source>
</evidence>
<reference evidence="9 10" key="1">
    <citation type="submission" date="2020-04" db="EMBL/GenBank/DDBJ databases">
        <title>Bacillus sp. UniB3 isolated from commercial digestive syrup.</title>
        <authorList>
            <person name="Thorat V."/>
            <person name="Kirdat K."/>
            <person name="Tiwarekar B."/>
            <person name="Yadav A."/>
        </authorList>
    </citation>
    <scope>NUCLEOTIDE SEQUENCE [LARGE SCALE GENOMIC DNA]</scope>
    <source>
        <strain evidence="9 10">UniB3</strain>
    </source>
</reference>
<comment type="similarity">
    <text evidence="2">Belongs to the EamA transporter family.</text>
</comment>
<keyword evidence="10" id="KW-1185">Reference proteome</keyword>
<evidence type="ECO:0000256" key="4">
    <source>
        <dbReference type="ARBA" id="ARBA00022692"/>
    </source>
</evidence>
<evidence type="ECO:0000256" key="7">
    <source>
        <dbReference type="SAM" id="Phobius"/>
    </source>
</evidence>
<feature type="domain" description="EamA" evidence="8">
    <location>
        <begin position="160"/>
        <end position="292"/>
    </location>
</feature>
<evidence type="ECO:0000256" key="3">
    <source>
        <dbReference type="ARBA" id="ARBA00022475"/>
    </source>
</evidence>
<dbReference type="GO" id="GO:0005886">
    <property type="term" value="C:plasma membrane"/>
    <property type="evidence" value="ECO:0007669"/>
    <property type="project" value="UniProtKB-SubCell"/>
</dbReference>
<sequence length="307" mass="33633">MKRKSIGIFLVLTAAISWGVSGSVAQYLFTEKHFSTGWLVSIRLLTSGVILLSYLGLTKNKDIWNIWKRRASVGNILIFGLLGMAGVQFTYFAAIETSNAATATLLQYLAPVLIILYIALKRRTIPPFQHVIGIITALLGTYFLVSAGHFSTISIRPEALAWGLSSAFFLALYTLQPAQLLKEFGSTIVVAWGMIIGGLGMSFVSPPWETGDGVFSFSSILAIVFVILIGTLVAFFCYLESLKHLEAAETSLLSCAEPLSAAFLAVIWLKVPFSVYEWIGAFFILTTILLLSLKQKSSERKLAEKTI</sequence>
<feature type="domain" description="EamA" evidence="8">
    <location>
        <begin position="6"/>
        <end position="145"/>
    </location>
</feature>
<feature type="transmembrane region" description="Helical" evidence="7">
    <location>
        <begin position="251"/>
        <end position="269"/>
    </location>
</feature>
<evidence type="ECO:0000259" key="8">
    <source>
        <dbReference type="Pfam" id="PF00892"/>
    </source>
</evidence>
<evidence type="ECO:0000256" key="1">
    <source>
        <dbReference type="ARBA" id="ARBA00004651"/>
    </source>
</evidence>
<organism evidence="9 10">
    <name type="scientific">Niallia alba</name>
    <dbReference type="NCBI Taxonomy" id="2729105"/>
    <lineage>
        <taxon>Bacteria</taxon>
        <taxon>Bacillati</taxon>
        <taxon>Bacillota</taxon>
        <taxon>Bacilli</taxon>
        <taxon>Bacillales</taxon>
        <taxon>Bacillaceae</taxon>
        <taxon>Niallia</taxon>
    </lineage>
</organism>
<dbReference type="EMBL" id="JABBPK010000001">
    <property type="protein sequence ID" value="NMO79785.1"/>
    <property type="molecule type" value="Genomic_DNA"/>
</dbReference>
<keyword evidence="6 7" id="KW-0472">Membrane</keyword>
<feature type="transmembrane region" description="Helical" evidence="7">
    <location>
        <begin position="76"/>
        <end position="94"/>
    </location>
</feature>
<keyword evidence="4 7" id="KW-0812">Transmembrane</keyword>
<dbReference type="SUPFAM" id="SSF103481">
    <property type="entry name" value="Multidrug resistance efflux transporter EmrE"/>
    <property type="match status" value="2"/>
</dbReference>
<keyword evidence="5 7" id="KW-1133">Transmembrane helix</keyword>
<accession>A0A7Y0KDT4</accession>
<name>A0A7Y0KDT4_9BACI</name>
<dbReference type="Proteomes" id="UP000588491">
    <property type="component" value="Unassembled WGS sequence"/>
</dbReference>
<evidence type="ECO:0000256" key="6">
    <source>
        <dbReference type="ARBA" id="ARBA00023136"/>
    </source>
</evidence>
<dbReference type="InterPro" id="IPR037185">
    <property type="entry name" value="EmrE-like"/>
</dbReference>
<dbReference type="AlphaFoldDB" id="A0A7Y0KDT4"/>
<dbReference type="PANTHER" id="PTHR32322:SF18">
    <property type="entry name" value="S-ADENOSYLMETHIONINE_S-ADENOSYLHOMOCYSTEINE TRANSPORTER"/>
    <property type="match status" value="1"/>
</dbReference>
<feature type="transmembrane region" description="Helical" evidence="7">
    <location>
        <begin position="214"/>
        <end position="239"/>
    </location>
</feature>
<feature type="transmembrane region" description="Helical" evidence="7">
    <location>
        <begin position="100"/>
        <end position="120"/>
    </location>
</feature>
<dbReference type="Pfam" id="PF00892">
    <property type="entry name" value="EamA"/>
    <property type="match status" value="2"/>
</dbReference>
<protein>
    <submittedName>
        <fullName evidence="9">EamA family transporter</fullName>
    </submittedName>
</protein>
<comment type="subcellular location">
    <subcellularLocation>
        <location evidence="1">Cell membrane</location>
        <topology evidence="1">Multi-pass membrane protein</topology>
    </subcellularLocation>
</comment>
<evidence type="ECO:0000256" key="5">
    <source>
        <dbReference type="ARBA" id="ARBA00022989"/>
    </source>
</evidence>
<evidence type="ECO:0000313" key="10">
    <source>
        <dbReference type="Proteomes" id="UP000588491"/>
    </source>
</evidence>